<dbReference type="AlphaFoldDB" id="A0A0J8BID9"/>
<organism evidence="1 2">
    <name type="scientific">Beta vulgaris subsp. vulgaris</name>
    <name type="common">Beet</name>
    <dbReference type="NCBI Taxonomy" id="3555"/>
    <lineage>
        <taxon>Eukaryota</taxon>
        <taxon>Viridiplantae</taxon>
        <taxon>Streptophyta</taxon>
        <taxon>Embryophyta</taxon>
        <taxon>Tracheophyta</taxon>
        <taxon>Spermatophyta</taxon>
        <taxon>Magnoliopsida</taxon>
        <taxon>eudicotyledons</taxon>
        <taxon>Gunneridae</taxon>
        <taxon>Pentapetalae</taxon>
        <taxon>Caryophyllales</taxon>
        <taxon>Chenopodiaceae</taxon>
        <taxon>Betoideae</taxon>
        <taxon>Beta</taxon>
    </lineage>
</organism>
<protein>
    <submittedName>
        <fullName evidence="1">Uncharacterized protein</fullName>
    </submittedName>
</protein>
<dbReference type="Proteomes" id="UP000035740">
    <property type="component" value="Unassembled WGS sequence"/>
</dbReference>
<evidence type="ECO:0000313" key="2">
    <source>
        <dbReference type="Proteomes" id="UP000035740"/>
    </source>
</evidence>
<dbReference type="EMBL" id="KQ108284">
    <property type="protein sequence ID" value="KMS65460.1"/>
    <property type="molecule type" value="Genomic_DNA"/>
</dbReference>
<evidence type="ECO:0000313" key="1">
    <source>
        <dbReference type="EMBL" id="KMS65460.1"/>
    </source>
</evidence>
<sequence length="89" mass="10081">MVMSVTLPYLRQIGIENRKICALGGLLSYIQKNNVINQLEDRNQPLSILAIAQMEFTNTVIVDDTTLRALCIFQSEFHPVGSTSRKRRS</sequence>
<gene>
    <name evidence="1" type="ORF">BVRB_035770</name>
</gene>
<keyword evidence="2" id="KW-1185">Reference proteome</keyword>
<name>A0A0J8BID9_BETVV</name>
<reference evidence="1 2" key="1">
    <citation type="journal article" date="2014" name="Nature">
        <title>The genome of the recently domesticated crop plant sugar beet (Beta vulgaris).</title>
        <authorList>
            <person name="Dohm J.C."/>
            <person name="Minoche A.E."/>
            <person name="Holtgrawe D."/>
            <person name="Capella-Gutierrez S."/>
            <person name="Zakrzewski F."/>
            <person name="Tafer H."/>
            <person name="Rupp O."/>
            <person name="Sorensen T.R."/>
            <person name="Stracke R."/>
            <person name="Reinhardt R."/>
            <person name="Goesmann A."/>
            <person name="Kraft T."/>
            <person name="Schulz B."/>
            <person name="Stadler P.F."/>
            <person name="Schmidt T."/>
            <person name="Gabaldon T."/>
            <person name="Lehrach H."/>
            <person name="Weisshaar B."/>
            <person name="Himmelbauer H."/>
        </authorList>
    </citation>
    <scope>NUCLEOTIDE SEQUENCE [LARGE SCALE GENOMIC DNA]</scope>
    <source>
        <tissue evidence="1">Taproot</tissue>
    </source>
</reference>
<proteinExistence type="predicted"/>
<dbReference type="Gramene" id="KMS65460">
    <property type="protein sequence ID" value="KMS65460"/>
    <property type="gene ID" value="BVRB_035770"/>
</dbReference>
<accession>A0A0J8BID9</accession>